<protein>
    <submittedName>
        <fullName evidence="2">Prepilin-type N-terminal cleavage/methylation domain-containing protein</fullName>
    </submittedName>
</protein>
<dbReference type="RefSeq" id="WP_166102723.1">
    <property type="nucleotide sequence ID" value="NZ_JAADJT010000004.1"/>
</dbReference>
<keyword evidence="1" id="KW-1133">Transmembrane helix</keyword>
<reference evidence="3" key="2">
    <citation type="submission" date="2023-07" db="EMBL/GenBank/DDBJ databases">
        <title>Duganella aceri sp. nov., isolated from tree sap.</title>
        <authorList>
            <person name="Kim I.S."/>
        </authorList>
    </citation>
    <scope>NUCLEOTIDE SEQUENCE [LARGE SCALE GENOMIC DNA]</scope>
    <source>
        <strain evidence="3">SAP-35</strain>
    </source>
</reference>
<keyword evidence="3" id="KW-1185">Reference proteome</keyword>
<dbReference type="PROSITE" id="PS00409">
    <property type="entry name" value="PROKAR_NTER_METHYL"/>
    <property type="match status" value="1"/>
</dbReference>
<dbReference type="Pfam" id="PF07963">
    <property type="entry name" value="N_methyl"/>
    <property type="match status" value="1"/>
</dbReference>
<gene>
    <name evidence="2" type="ORF">GW587_10035</name>
</gene>
<keyword evidence="1" id="KW-0812">Transmembrane</keyword>
<evidence type="ECO:0000313" key="2">
    <source>
        <dbReference type="EMBL" id="NGZ84597.1"/>
    </source>
</evidence>
<dbReference type="InterPro" id="IPR045584">
    <property type="entry name" value="Pilin-like"/>
</dbReference>
<dbReference type="Proteomes" id="UP000666369">
    <property type="component" value="Unassembled WGS sequence"/>
</dbReference>
<dbReference type="EMBL" id="JAADJT010000004">
    <property type="protein sequence ID" value="NGZ84597.1"/>
    <property type="molecule type" value="Genomic_DNA"/>
</dbReference>
<name>A0ABX0FJ68_9BURK</name>
<dbReference type="Gene3D" id="3.30.700.10">
    <property type="entry name" value="Glycoprotein, Type 4 Pilin"/>
    <property type="match status" value="1"/>
</dbReference>
<dbReference type="SUPFAM" id="SSF54523">
    <property type="entry name" value="Pili subunits"/>
    <property type="match status" value="1"/>
</dbReference>
<dbReference type="InterPro" id="IPR012902">
    <property type="entry name" value="N_methyl_site"/>
</dbReference>
<proteinExistence type="predicted"/>
<reference evidence="2 3" key="1">
    <citation type="submission" date="2020-01" db="EMBL/GenBank/DDBJ databases">
        <authorList>
            <person name="Lee S.D."/>
        </authorList>
    </citation>
    <scope>NUCLEOTIDE SEQUENCE [LARGE SCALE GENOMIC DNA]</scope>
    <source>
        <strain evidence="2 3">SAP-35</strain>
    </source>
</reference>
<dbReference type="NCBIfam" id="TIGR02532">
    <property type="entry name" value="IV_pilin_GFxxxE"/>
    <property type="match status" value="1"/>
</dbReference>
<evidence type="ECO:0000256" key="1">
    <source>
        <dbReference type="SAM" id="Phobius"/>
    </source>
</evidence>
<sequence>MPQGPRRTAQSGFTLVELVTVLVLVGILAAVAMPRFATGGFDGRAYSDQVKGLMRYGQKIAIAQGRNVFVRLNDTSVALCYDAACNARVPPASGNNSGSRATLAACGNLTSWACEGLPNGVTMTPAASTFSFDATGAPFAQADAVNAVTSTFATLAISVTGGGTAYPITVNAATGYVN</sequence>
<comment type="caution">
    <text evidence="2">The sequence shown here is derived from an EMBL/GenBank/DDBJ whole genome shotgun (WGS) entry which is preliminary data.</text>
</comment>
<keyword evidence="1" id="KW-0472">Membrane</keyword>
<organism evidence="2 3">
    <name type="scientific">Duganella aceris</name>
    <dbReference type="NCBI Taxonomy" id="2703883"/>
    <lineage>
        <taxon>Bacteria</taxon>
        <taxon>Pseudomonadati</taxon>
        <taxon>Pseudomonadota</taxon>
        <taxon>Betaproteobacteria</taxon>
        <taxon>Burkholderiales</taxon>
        <taxon>Oxalobacteraceae</taxon>
        <taxon>Telluria group</taxon>
        <taxon>Duganella</taxon>
    </lineage>
</organism>
<feature type="transmembrane region" description="Helical" evidence="1">
    <location>
        <begin position="12"/>
        <end position="33"/>
    </location>
</feature>
<accession>A0ABX0FJ68</accession>
<evidence type="ECO:0000313" key="3">
    <source>
        <dbReference type="Proteomes" id="UP000666369"/>
    </source>
</evidence>